<dbReference type="EMBL" id="JARWBG010000032">
    <property type="protein sequence ID" value="MDH2391787.1"/>
    <property type="molecule type" value="Genomic_DNA"/>
</dbReference>
<feature type="transmembrane region" description="Helical" evidence="1">
    <location>
        <begin position="12"/>
        <end position="33"/>
    </location>
</feature>
<accession>A0ABT6HTZ0</accession>
<protein>
    <submittedName>
        <fullName evidence="2">DUF2690 domain-containing protein</fullName>
    </submittedName>
</protein>
<feature type="non-terminal residue" evidence="2">
    <location>
        <position position="1"/>
    </location>
</feature>
<keyword evidence="3" id="KW-1185">Reference proteome</keyword>
<keyword evidence="1" id="KW-0812">Transmembrane</keyword>
<name>A0ABT6HTZ0_9ACTN</name>
<comment type="caution">
    <text evidence="2">The sequence shown here is derived from an EMBL/GenBank/DDBJ whole genome shotgun (WGS) entry which is preliminary data.</text>
</comment>
<proteinExistence type="predicted"/>
<gene>
    <name evidence="2" type="ORF">QCN29_24020</name>
</gene>
<dbReference type="InterPro" id="IPR021224">
    <property type="entry name" value="DUF2690"/>
</dbReference>
<sequence length="174" mass="18105">DGGRRPRRGGRVRLTVAAAALGVAAAVAVPFGLAGDGGDGAEAETSLGPIAAPSGPGCVAEECEGKAPLPMRCGAPGKRENLATGRGRDGQRIELRFALDCRTVWVRATWLEVGDRVQLTVPGAEPKEVRARDERDAARYLVTPMTAVEDPEGARACLEPADGGERVCIPDPPK</sequence>
<reference evidence="2 3" key="1">
    <citation type="submission" date="2023-04" db="EMBL/GenBank/DDBJ databases">
        <title>Streptomyces chengmaiensis sp. nov. isolated from the stem of mangrove plant in Hainan.</title>
        <authorList>
            <person name="Huang X."/>
            <person name="Zhou S."/>
            <person name="Chu X."/>
            <person name="Xie Y."/>
            <person name="Lin Y."/>
        </authorList>
    </citation>
    <scope>NUCLEOTIDE SEQUENCE [LARGE SCALE GENOMIC DNA]</scope>
    <source>
        <strain evidence="2 3">HNM0663</strain>
    </source>
</reference>
<evidence type="ECO:0000313" key="3">
    <source>
        <dbReference type="Proteomes" id="UP001223144"/>
    </source>
</evidence>
<dbReference type="Proteomes" id="UP001223144">
    <property type="component" value="Unassembled WGS sequence"/>
</dbReference>
<dbReference type="RefSeq" id="WP_279930709.1">
    <property type="nucleotide sequence ID" value="NZ_JARWBG010000032.1"/>
</dbReference>
<dbReference type="Pfam" id="PF10901">
    <property type="entry name" value="DUF2690"/>
    <property type="match status" value="1"/>
</dbReference>
<keyword evidence="1" id="KW-1133">Transmembrane helix</keyword>
<evidence type="ECO:0000313" key="2">
    <source>
        <dbReference type="EMBL" id="MDH2391787.1"/>
    </source>
</evidence>
<keyword evidence="1" id="KW-0472">Membrane</keyword>
<organism evidence="2 3">
    <name type="scientific">Streptomyces chengmaiensis</name>
    <dbReference type="NCBI Taxonomy" id="3040919"/>
    <lineage>
        <taxon>Bacteria</taxon>
        <taxon>Bacillati</taxon>
        <taxon>Actinomycetota</taxon>
        <taxon>Actinomycetes</taxon>
        <taxon>Kitasatosporales</taxon>
        <taxon>Streptomycetaceae</taxon>
        <taxon>Streptomyces</taxon>
    </lineage>
</organism>
<evidence type="ECO:0000256" key="1">
    <source>
        <dbReference type="SAM" id="Phobius"/>
    </source>
</evidence>